<proteinExistence type="inferred from homology"/>
<dbReference type="InterPro" id="IPR011146">
    <property type="entry name" value="HIT-like"/>
</dbReference>
<dbReference type="PROSITE" id="PS50263">
    <property type="entry name" value="CN_HYDROLASE"/>
    <property type="match status" value="1"/>
</dbReference>
<dbReference type="Gene3D" id="3.30.428.10">
    <property type="entry name" value="HIT-like"/>
    <property type="match status" value="1"/>
</dbReference>
<dbReference type="Pfam" id="PF00795">
    <property type="entry name" value="CN_hydrolase"/>
    <property type="match status" value="1"/>
</dbReference>
<dbReference type="PROSITE" id="PS51084">
    <property type="entry name" value="HIT_2"/>
    <property type="match status" value="1"/>
</dbReference>
<accession>A0A0N5A7V0</accession>
<dbReference type="Gene3D" id="3.60.110.10">
    <property type="entry name" value="Carbon-nitrogen hydrolase"/>
    <property type="match status" value="1"/>
</dbReference>
<keyword evidence="5" id="KW-0378">Hydrolase</keyword>
<organism evidence="17 18">
    <name type="scientific">Syphacia muris</name>
    <dbReference type="NCBI Taxonomy" id="451379"/>
    <lineage>
        <taxon>Eukaryota</taxon>
        <taxon>Metazoa</taxon>
        <taxon>Ecdysozoa</taxon>
        <taxon>Nematoda</taxon>
        <taxon>Chromadorea</taxon>
        <taxon>Rhabditida</taxon>
        <taxon>Spirurina</taxon>
        <taxon>Oxyuridomorpha</taxon>
        <taxon>Oxyuroidea</taxon>
        <taxon>Oxyuridae</taxon>
        <taxon>Syphacia</taxon>
    </lineage>
</organism>
<dbReference type="InterPro" id="IPR045254">
    <property type="entry name" value="Nit1/2_C-N_Hydrolase"/>
</dbReference>
<evidence type="ECO:0000256" key="5">
    <source>
        <dbReference type="ARBA" id="ARBA00022801"/>
    </source>
</evidence>
<evidence type="ECO:0000256" key="2">
    <source>
        <dbReference type="ARBA" id="ARBA00011881"/>
    </source>
</evidence>
<dbReference type="Pfam" id="PF01230">
    <property type="entry name" value="HIT"/>
    <property type="match status" value="1"/>
</dbReference>
<dbReference type="CDD" id="cd01275">
    <property type="entry name" value="FHIT"/>
    <property type="match status" value="1"/>
</dbReference>
<evidence type="ECO:0000256" key="8">
    <source>
        <dbReference type="ARBA" id="ARBA00057461"/>
    </source>
</evidence>
<evidence type="ECO:0000256" key="6">
    <source>
        <dbReference type="ARBA" id="ARBA00023268"/>
    </source>
</evidence>
<feature type="domain" description="HIT" evidence="16">
    <location>
        <begin position="305"/>
        <end position="418"/>
    </location>
</feature>
<dbReference type="PANTHER" id="PTHR23088:SF27">
    <property type="entry name" value="DEAMINATED GLUTATHIONE AMIDASE"/>
    <property type="match status" value="1"/>
</dbReference>
<comment type="function">
    <text evidence="8">Cleaves A-5'-PPP-5'A to yield AMP and ADP.</text>
</comment>
<comment type="subunit">
    <text evidence="2">Homotetramer.</text>
</comment>
<feature type="binding site" evidence="12">
    <location>
        <position position="407"/>
    </location>
    <ligand>
        <name>substrate</name>
    </ligand>
</feature>
<keyword evidence="6" id="KW-0511">Multifunctional enzyme</keyword>
<feature type="binding site" evidence="12">
    <location>
        <position position="336"/>
    </location>
    <ligand>
        <name>substrate</name>
    </ligand>
</feature>
<dbReference type="WBParaSite" id="SMUV_0000011701-mRNA-1">
    <property type="protein sequence ID" value="SMUV_0000011701-mRNA-1"/>
    <property type="gene ID" value="SMUV_0000011701"/>
</dbReference>
<evidence type="ECO:0000259" key="15">
    <source>
        <dbReference type="PROSITE" id="PS50263"/>
    </source>
</evidence>
<evidence type="ECO:0000256" key="4">
    <source>
        <dbReference type="ARBA" id="ARBA00022741"/>
    </source>
</evidence>
<dbReference type="InterPro" id="IPR036265">
    <property type="entry name" value="HIT-like_sf"/>
</dbReference>
<feature type="short sequence motif" description="Histidine triad motif" evidence="14">
    <location>
        <begin position="403"/>
        <end position="407"/>
    </location>
</feature>
<comment type="catalytic activity">
    <reaction evidence="7">
        <text>P(1),P(3)-bis(5'-adenosyl) triphosphate + H2O = AMP + ADP + 2 H(+)</text>
        <dbReference type="Rhea" id="RHEA:13893"/>
        <dbReference type="ChEBI" id="CHEBI:15377"/>
        <dbReference type="ChEBI" id="CHEBI:15378"/>
        <dbReference type="ChEBI" id="CHEBI:58529"/>
        <dbReference type="ChEBI" id="CHEBI:456215"/>
        <dbReference type="ChEBI" id="CHEBI:456216"/>
        <dbReference type="EC" id="3.6.1.29"/>
    </reaction>
</comment>
<evidence type="ECO:0000259" key="16">
    <source>
        <dbReference type="PROSITE" id="PS51084"/>
    </source>
</evidence>
<dbReference type="STRING" id="451379.A0A0N5A7V0"/>
<dbReference type="InterPro" id="IPR019808">
    <property type="entry name" value="Histidine_triad_CS"/>
</dbReference>
<evidence type="ECO:0000256" key="7">
    <source>
        <dbReference type="ARBA" id="ARBA00047780"/>
    </source>
</evidence>
<comment type="cofactor">
    <cofactor evidence="1">
        <name>Mn(2+)</name>
        <dbReference type="ChEBI" id="CHEBI:29035"/>
    </cofactor>
</comment>
<feature type="domain" description="CN hydrolase" evidence="15">
    <location>
        <begin position="22"/>
        <end position="271"/>
    </location>
</feature>
<evidence type="ECO:0000256" key="12">
    <source>
        <dbReference type="PIRSR" id="PIRSR639383-2"/>
    </source>
</evidence>
<evidence type="ECO:0000256" key="1">
    <source>
        <dbReference type="ARBA" id="ARBA00001936"/>
    </source>
</evidence>
<feature type="site" description="Important for induction of apoptosis" evidence="13">
    <location>
        <position position="424"/>
    </location>
</feature>
<evidence type="ECO:0000256" key="13">
    <source>
        <dbReference type="PIRSR" id="PIRSR639383-3"/>
    </source>
</evidence>
<evidence type="ECO:0000313" key="18">
    <source>
        <dbReference type="WBParaSite" id="SMUV_0000011701-mRNA-1"/>
    </source>
</evidence>
<dbReference type="SUPFAM" id="SSF54197">
    <property type="entry name" value="HIT-like"/>
    <property type="match status" value="1"/>
</dbReference>
<dbReference type="PROSITE" id="PS00892">
    <property type="entry name" value="HIT_1"/>
    <property type="match status" value="1"/>
</dbReference>
<keyword evidence="4" id="KW-0547">Nucleotide-binding</keyword>
<dbReference type="EC" id="3.6.1.29" evidence="3"/>
<evidence type="ECO:0000256" key="10">
    <source>
        <dbReference type="ARBA" id="ARBA00069577"/>
    </source>
</evidence>
<feature type="binding site" evidence="12">
    <location>
        <position position="392"/>
    </location>
    <ligand>
        <name>substrate</name>
    </ligand>
</feature>
<evidence type="ECO:0000256" key="14">
    <source>
        <dbReference type="PROSITE-ProRule" id="PRU00464"/>
    </source>
</evidence>
<dbReference type="FunFam" id="3.30.428.10:FF:000011">
    <property type="entry name" value="Fragile histidine triad"/>
    <property type="match status" value="1"/>
</dbReference>
<dbReference type="GO" id="GO:0047710">
    <property type="term" value="F:bis(5'-adenosyl)-triphosphatase activity"/>
    <property type="evidence" value="ECO:0007669"/>
    <property type="project" value="UniProtKB-EC"/>
</dbReference>
<evidence type="ECO:0000256" key="11">
    <source>
        <dbReference type="PIRSR" id="PIRSR639383-1"/>
    </source>
</evidence>
<protein>
    <recommendedName>
        <fullName evidence="10">Nitrilase and fragile histidine triad fusion protein NitFhit</fullName>
        <ecNumber evidence="3">3.6.1.29</ecNumber>
    </recommendedName>
</protein>
<dbReference type="FunFam" id="3.60.110.10:FF:000005">
    <property type="entry name" value="nitrilase homolog 1 isoform X1"/>
    <property type="match status" value="1"/>
</dbReference>
<evidence type="ECO:0000313" key="17">
    <source>
        <dbReference type="Proteomes" id="UP000046393"/>
    </source>
</evidence>
<dbReference type="AlphaFoldDB" id="A0A0N5A7V0"/>
<dbReference type="CDD" id="cd07572">
    <property type="entry name" value="nit"/>
    <property type="match status" value="1"/>
</dbReference>
<dbReference type="Proteomes" id="UP000046393">
    <property type="component" value="Unplaced"/>
</dbReference>
<keyword evidence="17" id="KW-1185">Reference proteome</keyword>
<sequence>MFLSLCKYGERGLRKFTMAKSALVAVCQMTSTHDPEDNFIIANQMMTKAKERNAQMVFFPESFDYIGRDINESISMAHDENGEYIGRFRKRAKELGLWLSLGGFHEKNPDGKQLPFNTQLIIDNEGKTRGKYRKLHIFDLEIPGKVRLMESEFSTRGDKLCDPVNTPIGCVGMNICYDIRFAELGIWYRKRGAQILTYPAAFTIPTGIAHWETLVRARAAETQCYVIAAAQCGTHNLKRASYGHSVVVDPWGEVIAQCSDTVGMCFAETSLDYLEEIRKRQPLFDHRRCDLYSLATNFEHLKIFCFTGITELRFGDNIISPDVVFVRTPYSFAFVNHKPVLPGHVLVSPIRMVHRLTDLTDCETADLFIVAKKIQAMLEKYYGTSSSSVAVQDGPHAGQTVPHVHVHILPRKEGDFGSNPDAFYGELATHDDPVIGKKIRELDDMKKEAALYRRLLKE</sequence>
<dbReference type="GO" id="GO:0000166">
    <property type="term" value="F:nucleotide binding"/>
    <property type="evidence" value="ECO:0007669"/>
    <property type="project" value="UniProtKB-KW"/>
</dbReference>
<reference evidence="18" key="1">
    <citation type="submission" date="2017-02" db="UniProtKB">
        <authorList>
            <consortium name="WormBaseParasite"/>
        </authorList>
    </citation>
    <scope>IDENTIFICATION</scope>
</reference>
<dbReference type="SUPFAM" id="SSF56317">
    <property type="entry name" value="Carbon-nitrogen hydrolase"/>
    <property type="match status" value="1"/>
</dbReference>
<evidence type="ECO:0000256" key="3">
    <source>
        <dbReference type="ARBA" id="ARBA00012377"/>
    </source>
</evidence>
<dbReference type="GO" id="GO:0006139">
    <property type="term" value="P:nucleobase-containing compound metabolic process"/>
    <property type="evidence" value="ECO:0007669"/>
    <property type="project" value="TreeGrafter"/>
</dbReference>
<feature type="binding site" evidence="12">
    <location>
        <begin position="398"/>
        <end position="401"/>
    </location>
    <ligand>
        <name>substrate</name>
    </ligand>
</feature>
<dbReference type="InterPro" id="IPR036526">
    <property type="entry name" value="C-N_Hydrolase_sf"/>
</dbReference>
<dbReference type="GO" id="GO:0016811">
    <property type="term" value="F:hydrolase activity, acting on carbon-nitrogen (but not peptide) bonds, in linear amides"/>
    <property type="evidence" value="ECO:0007669"/>
    <property type="project" value="InterPro"/>
</dbReference>
<feature type="active site" description="Tele-AMP-histidine intermediate" evidence="11">
    <location>
        <position position="405"/>
    </location>
</feature>
<dbReference type="InterPro" id="IPR003010">
    <property type="entry name" value="C-N_Hydrolase"/>
</dbReference>
<dbReference type="InterPro" id="IPR039383">
    <property type="entry name" value="FHIT"/>
</dbReference>
<dbReference type="PANTHER" id="PTHR23088">
    <property type="entry name" value="NITRILASE-RELATED"/>
    <property type="match status" value="1"/>
</dbReference>
<evidence type="ECO:0000256" key="9">
    <source>
        <dbReference type="ARBA" id="ARBA00061127"/>
    </source>
</evidence>
<name>A0A0N5A7V0_9BILA</name>
<comment type="similarity">
    <text evidence="9">In the N-terminal section; belongs to the UPF0012 family.</text>
</comment>